<dbReference type="Proteomes" id="UP001153069">
    <property type="component" value="Unassembled WGS sequence"/>
</dbReference>
<sequence length="176" mass="18818">MPLFLANTFLFKPQQLKPLPQDEVETICQSIQQGLVDAVNSGANACISIHVHPNHFISTGDLKFLTGVEGTITSQSMHHLELVSDQGARRVTVHFVGGGSLFVVAHDVDDVDSEPEPEQEQDTDDDGTDNEDHGGDEDNGSEGSSSGSSTRMDPNNESNASSDFDGAFVGFSQLSI</sequence>
<evidence type="ECO:0000256" key="1">
    <source>
        <dbReference type="SAM" id="MobiDB-lite"/>
    </source>
</evidence>
<evidence type="ECO:0000313" key="2">
    <source>
        <dbReference type="EMBL" id="CAB9530711.1"/>
    </source>
</evidence>
<organism evidence="2 3">
    <name type="scientific">Seminavis robusta</name>
    <dbReference type="NCBI Taxonomy" id="568900"/>
    <lineage>
        <taxon>Eukaryota</taxon>
        <taxon>Sar</taxon>
        <taxon>Stramenopiles</taxon>
        <taxon>Ochrophyta</taxon>
        <taxon>Bacillariophyta</taxon>
        <taxon>Bacillariophyceae</taxon>
        <taxon>Bacillariophycidae</taxon>
        <taxon>Naviculales</taxon>
        <taxon>Naviculaceae</taxon>
        <taxon>Seminavis</taxon>
    </lineage>
</organism>
<name>A0A9N8HYR0_9STRA</name>
<reference evidence="2" key="1">
    <citation type="submission" date="2020-06" db="EMBL/GenBank/DDBJ databases">
        <authorList>
            <consortium name="Plant Systems Biology data submission"/>
        </authorList>
    </citation>
    <scope>NUCLEOTIDE SEQUENCE</scope>
    <source>
        <strain evidence="2">D6</strain>
    </source>
</reference>
<keyword evidence="3" id="KW-1185">Reference proteome</keyword>
<feature type="region of interest" description="Disordered" evidence="1">
    <location>
        <begin position="111"/>
        <end position="176"/>
    </location>
</feature>
<feature type="compositionally biased region" description="Polar residues" evidence="1">
    <location>
        <begin position="150"/>
        <end position="162"/>
    </location>
</feature>
<gene>
    <name evidence="2" type="ORF">SEMRO_3002_G341950.1</name>
</gene>
<dbReference type="EMBL" id="CAICTM010003000">
    <property type="protein sequence ID" value="CAB9530711.1"/>
    <property type="molecule type" value="Genomic_DNA"/>
</dbReference>
<proteinExistence type="predicted"/>
<dbReference type="AlphaFoldDB" id="A0A9N8HYR0"/>
<accession>A0A9N8HYR0</accession>
<comment type="caution">
    <text evidence="2">The sequence shown here is derived from an EMBL/GenBank/DDBJ whole genome shotgun (WGS) entry which is preliminary data.</text>
</comment>
<feature type="compositionally biased region" description="Acidic residues" evidence="1">
    <location>
        <begin position="111"/>
        <end position="140"/>
    </location>
</feature>
<protein>
    <submittedName>
        <fullName evidence="2">Uncharacterized protein</fullName>
    </submittedName>
</protein>
<evidence type="ECO:0000313" key="3">
    <source>
        <dbReference type="Proteomes" id="UP001153069"/>
    </source>
</evidence>